<keyword evidence="1" id="KW-1133">Transmembrane helix</keyword>
<dbReference type="Proteomes" id="UP000243706">
    <property type="component" value="Chromosome 1"/>
</dbReference>
<reference evidence="3 4" key="2">
    <citation type="submission" date="2017-06" db="EMBL/GenBank/DDBJ databases">
        <authorList>
            <consortium name="Pathogen Informatics"/>
        </authorList>
    </citation>
    <scope>NUCLEOTIDE SEQUENCE [LARGE SCALE GENOMIC DNA]</scope>
    <source>
        <strain evidence="3 4">NCTC13833</strain>
    </source>
</reference>
<organism evidence="3 4">
    <name type="scientific">Staphylococcus muscae</name>
    <dbReference type="NCBI Taxonomy" id="1294"/>
    <lineage>
        <taxon>Bacteria</taxon>
        <taxon>Bacillati</taxon>
        <taxon>Bacillota</taxon>
        <taxon>Bacilli</taxon>
        <taxon>Bacillales</taxon>
        <taxon>Staphylococcaceae</taxon>
        <taxon>Staphylococcus</taxon>
    </lineage>
</organism>
<dbReference type="Proteomes" id="UP000652995">
    <property type="component" value="Unassembled WGS sequence"/>
</dbReference>
<keyword evidence="5" id="KW-1185">Reference proteome</keyword>
<keyword evidence="1" id="KW-0812">Transmembrane</keyword>
<dbReference type="RefSeq" id="WP_229709423.1">
    <property type="nucleotide sequence ID" value="NZ_BMCB01000010.1"/>
</dbReference>
<reference evidence="2" key="1">
    <citation type="journal article" date="2014" name="Int. J. Syst. Evol. Microbiol.">
        <title>Complete genome of a new Firmicutes species belonging to the dominant human colonic microbiota ('Ruminococcus bicirculans') reveals two chromosomes and a selective capacity to utilize plant glucans.</title>
        <authorList>
            <consortium name="NISC Comparative Sequencing Program"/>
            <person name="Wegmann U."/>
            <person name="Louis P."/>
            <person name="Goesmann A."/>
            <person name="Henrissat B."/>
            <person name="Duncan S.H."/>
            <person name="Flint H.J."/>
        </authorList>
    </citation>
    <scope>NUCLEOTIDE SEQUENCE</scope>
    <source>
        <strain evidence="2">CCM 4175</strain>
    </source>
</reference>
<accession>A0A240C0F7</accession>
<evidence type="ECO:0000313" key="3">
    <source>
        <dbReference type="EMBL" id="SNW00793.1"/>
    </source>
</evidence>
<dbReference type="EMBL" id="BMCB01000010">
    <property type="protein sequence ID" value="GGA93108.1"/>
    <property type="molecule type" value="Genomic_DNA"/>
</dbReference>
<evidence type="ECO:0000313" key="4">
    <source>
        <dbReference type="Proteomes" id="UP000243706"/>
    </source>
</evidence>
<proteinExistence type="predicted"/>
<dbReference type="EMBL" id="LT906464">
    <property type="protein sequence ID" value="SNW00793.1"/>
    <property type="molecule type" value="Genomic_DNA"/>
</dbReference>
<protein>
    <submittedName>
        <fullName evidence="3">Uncharacterized protein</fullName>
    </submittedName>
</protein>
<keyword evidence="1" id="KW-0472">Membrane</keyword>
<name>A0A240C0F7_9STAP</name>
<evidence type="ECO:0000256" key="1">
    <source>
        <dbReference type="SAM" id="Phobius"/>
    </source>
</evidence>
<evidence type="ECO:0000313" key="2">
    <source>
        <dbReference type="EMBL" id="GGA93108.1"/>
    </source>
</evidence>
<reference evidence="2" key="4">
    <citation type="submission" date="2024-05" db="EMBL/GenBank/DDBJ databases">
        <authorList>
            <person name="Sun Q."/>
            <person name="Sedlacek I."/>
        </authorList>
    </citation>
    <scope>NUCLEOTIDE SEQUENCE</scope>
    <source>
        <strain evidence="2">CCM 4175</strain>
    </source>
</reference>
<gene>
    <name evidence="2" type="ORF">GCM10007183_16600</name>
    <name evidence="3" type="ORF">SAMEA4412661_00533</name>
</gene>
<evidence type="ECO:0000313" key="5">
    <source>
        <dbReference type="Proteomes" id="UP000652995"/>
    </source>
</evidence>
<dbReference type="AlphaFoldDB" id="A0A240C0F7"/>
<feature type="transmembrane region" description="Helical" evidence="1">
    <location>
        <begin position="7"/>
        <end position="28"/>
    </location>
</feature>
<sequence>MKEWIKTFFSTFIVGVGLILVVKLIGYVPPNPRIFNVVDHLTFTHFLKTAFMIIG</sequence>
<reference evidence="5" key="3">
    <citation type="journal article" date="2019" name="Int. J. Syst. Evol. Microbiol.">
        <title>The Global Catalogue of Microorganisms (GCM) 10K type strain sequencing project: providing services to taxonomists for standard genome sequencing and annotation.</title>
        <authorList>
            <consortium name="The Broad Institute Genomics Platform"/>
            <consortium name="The Broad Institute Genome Sequencing Center for Infectious Disease"/>
            <person name="Wu L."/>
            <person name="Ma J."/>
        </authorList>
    </citation>
    <scope>NUCLEOTIDE SEQUENCE [LARGE SCALE GENOMIC DNA]</scope>
    <source>
        <strain evidence="5">CCM 4175</strain>
    </source>
</reference>